<proteinExistence type="inferred from homology"/>
<comment type="similarity">
    <text evidence="4">Belongs to the unc-13 family.</text>
</comment>
<evidence type="ECO:0000256" key="3">
    <source>
        <dbReference type="ARBA" id="ARBA00004603"/>
    </source>
</evidence>
<feature type="domain" description="C2" evidence="9">
    <location>
        <begin position="965"/>
        <end position="1090"/>
    </location>
</feature>
<keyword evidence="13" id="KW-1185">Reference proteome</keyword>
<dbReference type="InterPro" id="IPR010439">
    <property type="entry name" value="MUN_dom"/>
</dbReference>
<feature type="domain" description="MHD1" evidence="10">
    <location>
        <begin position="622"/>
        <end position="743"/>
    </location>
</feature>
<comment type="subcellular location">
    <subcellularLocation>
        <location evidence="2">Cytoplasm</location>
    </subcellularLocation>
    <subcellularLocation>
        <location evidence="3">Late endosome</location>
    </subcellularLocation>
    <subcellularLocation>
        <location evidence="1">Recycling endosome</location>
    </subcellularLocation>
</comment>
<dbReference type="Gene3D" id="2.60.40.150">
    <property type="entry name" value="C2 domain"/>
    <property type="match status" value="2"/>
</dbReference>
<dbReference type="InterPro" id="IPR000008">
    <property type="entry name" value="C2_dom"/>
</dbReference>
<sequence>MWYFVDGWLQETDGNFFETFTALSWKQENRRLQAAREDELQKDKPPPSECDIGIGVSPYKIGRKEWEELYIAVLYTIKHKLGANSSGYSVYAEDLYEYAQEAFCMSDEDHRRYLSIAHDEKPPILVLNITVVEAQGLEAKDPNGFSDPYCMLGIQPANTLERRNSSDDEFGSGSSGSGGKGGSPGGGRRGLKKLGASLKRRDRIRSNSISETLPAKFIRTTSVKPQTLNPRWNEQFRLDIEDIRTDRLHLDIWDHDLSESSVLIGQTNEVYFKQIAQSARTSTGENIDDFLGCVNIRCEDIPSSGIDRWFCLEGRTERSSVQGQIRLKISLGTREDKESAEEDNWKEVVEHQELFWVFIQHELKQNFGPSYEWAGDLPQPALTILHQHAIQGDVTELQQALCRWIMYSKQLMEVPLDYALLYQLLEDISRAWGDQENPLSRDEEAALAESFNIFLDFCLKLLQKHRDLFPPGNTFANHKLTHLLKCLSLLHGQKGFRWCCPFRHDLHVEVTCCLKKGTLDWFNAQIANIEAQKKDSKEKWTLRILIDLINTMNTDVNKGLMYYNEEFESATGVSYSVVVYKQLEKMVGDSLGVKIQEACGTVGAEVDDSPDSEYMTTATAMFELYMALQEFIKFKDNLPMDEKKNLTLVNYHLWFKDAVSHWFVVAKSKSQIRIKKAVELDKVDFLDNFVKHSTSAVDTSTCFVQIKEFWRQLNWPDPAGSFTFVMKVIEIICEGTVYYAKLCQQKQQKTTESDVPTDSNEKLCITINNMEFVLQTLRPLEDDLGVEQIIKALNLNQGGCTANQCRESIYDLLNKAEDEVTGNIFSIIRGMVEKLRPDMKKFVFHLAWAPEKLDAENAIRPLLENLDTTLRTLYNNLLQANFDRLLDMMWTKERLAFFDRLYSSLTILVDFFHGSGKGLPLDCIQNAPYQDLFHMLKLQKSDTLHLIELYILQRLEEQQKIEKPTYGILTIKTSYNSTAESLNIDILNARELLPLDPTGFSDPFVILELVPRHFFPNCVKQRTKVQKKTLYPLFDEAFEFRIPQDLLNREGAGVCFSVMDHDMVTKNDFEGEAFLPLCNVAEEASLEGGKLGELPLMHPNEKNEIILALAARTWDKDAQEFVKNLKHRRRKIATAEGDEAEE</sequence>
<evidence type="ECO:0000313" key="12">
    <source>
        <dbReference type="EMBL" id="KAG8196991.1"/>
    </source>
</evidence>
<dbReference type="GO" id="GO:0006887">
    <property type="term" value="P:exocytosis"/>
    <property type="evidence" value="ECO:0007669"/>
    <property type="project" value="UniProtKB-KW"/>
</dbReference>
<comment type="caution">
    <text evidence="12">The sequence shown here is derived from an EMBL/GenBank/DDBJ whole genome shotgun (WGS) entry which is preliminary data.</text>
</comment>
<dbReference type="PROSITE" id="PS50004">
    <property type="entry name" value="C2"/>
    <property type="match status" value="2"/>
</dbReference>
<evidence type="ECO:0000256" key="8">
    <source>
        <dbReference type="SAM" id="MobiDB-lite"/>
    </source>
</evidence>
<feature type="domain" description="MHD2" evidence="11">
    <location>
        <begin position="832"/>
        <end position="950"/>
    </location>
</feature>
<keyword evidence="5" id="KW-0268">Exocytosis</keyword>
<accession>A0AAV6VN75</accession>
<dbReference type="SUPFAM" id="SSF49562">
    <property type="entry name" value="C2 domain (Calcium/lipid-binding domain, CaLB)"/>
    <property type="match status" value="2"/>
</dbReference>
<evidence type="ECO:0000256" key="5">
    <source>
        <dbReference type="ARBA" id="ARBA00022483"/>
    </source>
</evidence>
<dbReference type="Gene3D" id="1.10.357.50">
    <property type="match status" value="1"/>
</dbReference>
<dbReference type="EMBL" id="JAFNEN010000061">
    <property type="protein sequence ID" value="KAG8196991.1"/>
    <property type="molecule type" value="Genomic_DNA"/>
</dbReference>
<dbReference type="CDD" id="cd04009">
    <property type="entry name" value="C2B_Munc13-like"/>
    <property type="match status" value="1"/>
</dbReference>
<evidence type="ECO:0008006" key="14">
    <source>
        <dbReference type="Google" id="ProtNLM"/>
    </source>
</evidence>
<name>A0AAV6VN75_9ARAC</name>
<dbReference type="InterPro" id="IPR014770">
    <property type="entry name" value="Munc13_1"/>
</dbReference>
<evidence type="ECO:0000259" key="9">
    <source>
        <dbReference type="PROSITE" id="PS50004"/>
    </source>
</evidence>
<evidence type="ECO:0000256" key="1">
    <source>
        <dbReference type="ARBA" id="ARBA00004172"/>
    </source>
</evidence>
<gene>
    <name evidence="12" type="ORF">JTE90_013136</name>
</gene>
<dbReference type="SMART" id="SM00239">
    <property type="entry name" value="C2"/>
    <property type="match status" value="2"/>
</dbReference>
<dbReference type="Pfam" id="PF00168">
    <property type="entry name" value="C2"/>
    <property type="match status" value="3"/>
</dbReference>
<dbReference type="GO" id="GO:0099503">
    <property type="term" value="C:secretory vesicle"/>
    <property type="evidence" value="ECO:0007669"/>
    <property type="project" value="TreeGrafter"/>
</dbReference>
<organism evidence="12 13">
    <name type="scientific">Oedothorax gibbosus</name>
    <dbReference type="NCBI Taxonomy" id="931172"/>
    <lineage>
        <taxon>Eukaryota</taxon>
        <taxon>Metazoa</taxon>
        <taxon>Ecdysozoa</taxon>
        <taxon>Arthropoda</taxon>
        <taxon>Chelicerata</taxon>
        <taxon>Arachnida</taxon>
        <taxon>Araneae</taxon>
        <taxon>Araneomorphae</taxon>
        <taxon>Entelegynae</taxon>
        <taxon>Araneoidea</taxon>
        <taxon>Linyphiidae</taxon>
        <taxon>Erigoninae</taxon>
        <taxon>Oedothorax</taxon>
    </lineage>
</organism>
<protein>
    <recommendedName>
        <fullName evidence="14">BAI1-associated protein 3</fullName>
    </recommendedName>
</protein>
<dbReference type="PANTHER" id="PTHR45999:SF4">
    <property type="entry name" value="UNC-13-4A, ISOFORM B"/>
    <property type="match status" value="1"/>
</dbReference>
<dbReference type="PROSITE" id="PS51258">
    <property type="entry name" value="MHD1"/>
    <property type="match status" value="1"/>
</dbReference>
<evidence type="ECO:0000259" key="11">
    <source>
        <dbReference type="PROSITE" id="PS51259"/>
    </source>
</evidence>
<evidence type="ECO:0000256" key="7">
    <source>
        <dbReference type="ARBA" id="ARBA00022753"/>
    </source>
</evidence>
<keyword evidence="6" id="KW-0963">Cytoplasm</keyword>
<dbReference type="InterPro" id="IPR035892">
    <property type="entry name" value="C2_domain_sf"/>
</dbReference>
<dbReference type="GO" id="GO:0005770">
    <property type="term" value="C:late endosome"/>
    <property type="evidence" value="ECO:0007669"/>
    <property type="project" value="UniProtKB-SubCell"/>
</dbReference>
<feature type="region of interest" description="Disordered" evidence="8">
    <location>
        <begin position="162"/>
        <end position="192"/>
    </location>
</feature>
<evidence type="ECO:0000256" key="2">
    <source>
        <dbReference type="ARBA" id="ARBA00004496"/>
    </source>
</evidence>
<dbReference type="Proteomes" id="UP000827092">
    <property type="component" value="Unassembled WGS sequence"/>
</dbReference>
<dbReference type="CDD" id="cd08676">
    <property type="entry name" value="C2A_Munc13-like"/>
    <property type="match status" value="1"/>
</dbReference>
<reference evidence="12 13" key="1">
    <citation type="journal article" date="2022" name="Nat. Ecol. Evol.">
        <title>A masculinizing supergene underlies an exaggerated male reproductive morph in a spider.</title>
        <authorList>
            <person name="Hendrickx F."/>
            <person name="De Corte Z."/>
            <person name="Sonet G."/>
            <person name="Van Belleghem S.M."/>
            <person name="Kostlbacher S."/>
            <person name="Vangestel C."/>
        </authorList>
    </citation>
    <scope>NUCLEOTIDE SEQUENCE [LARGE SCALE GENOMIC DNA]</scope>
    <source>
        <strain evidence="12">W744_W776</strain>
    </source>
</reference>
<dbReference type="InterPro" id="IPR052095">
    <property type="entry name" value="UNC-13_domain"/>
</dbReference>
<feature type="compositionally biased region" description="Gly residues" evidence="8">
    <location>
        <begin position="173"/>
        <end position="188"/>
    </location>
</feature>
<evidence type="ECO:0000259" key="10">
    <source>
        <dbReference type="PROSITE" id="PS51258"/>
    </source>
</evidence>
<dbReference type="AlphaFoldDB" id="A0AAV6VN75"/>
<evidence type="ECO:0000256" key="6">
    <source>
        <dbReference type="ARBA" id="ARBA00022490"/>
    </source>
</evidence>
<dbReference type="PANTHER" id="PTHR45999">
    <property type="entry name" value="UNC-13-4A, ISOFORM B"/>
    <property type="match status" value="1"/>
</dbReference>
<evidence type="ECO:0000313" key="13">
    <source>
        <dbReference type="Proteomes" id="UP000827092"/>
    </source>
</evidence>
<dbReference type="InterPro" id="IPR014772">
    <property type="entry name" value="Munc13_dom-2"/>
</dbReference>
<feature type="domain" description="C2" evidence="9">
    <location>
        <begin position="108"/>
        <end position="286"/>
    </location>
</feature>
<dbReference type="PROSITE" id="PS51259">
    <property type="entry name" value="MHD2"/>
    <property type="match status" value="1"/>
</dbReference>
<dbReference type="Pfam" id="PF06292">
    <property type="entry name" value="MUN"/>
    <property type="match status" value="1"/>
</dbReference>
<evidence type="ECO:0000256" key="4">
    <source>
        <dbReference type="ARBA" id="ARBA00005823"/>
    </source>
</evidence>
<dbReference type="GO" id="GO:0055037">
    <property type="term" value="C:recycling endosome"/>
    <property type="evidence" value="ECO:0007669"/>
    <property type="project" value="UniProtKB-SubCell"/>
</dbReference>
<keyword evidence="7" id="KW-0967">Endosome</keyword>